<name>A0A4Y7JH79_PAPSO</name>
<dbReference type="AlphaFoldDB" id="A0A4Y7JH79"/>
<dbReference type="Proteomes" id="UP000316621">
    <property type="component" value="Chromosome 4"/>
</dbReference>
<sequence>MEKGFLLCEGCRIIWYKANRQFGAARCWTAYADSIIDAEAQALSSAILWSSQIQLQKVIYVSDNLSLVNAINGATSSLHWTKFSLVHNCNVGLASLVASCCVFVNSKCLSETSTEKSCN</sequence>
<protein>
    <recommendedName>
        <fullName evidence="3">RNase H type-1 domain-containing protein</fullName>
    </recommendedName>
</protein>
<keyword evidence="2" id="KW-1185">Reference proteome</keyword>
<organism evidence="1 2">
    <name type="scientific">Papaver somniferum</name>
    <name type="common">Opium poppy</name>
    <dbReference type="NCBI Taxonomy" id="3469"/>
    <lineage>
        <taxon>Eukaryota</taxon>
        <taxon>Viridiplantae</taxon>
        <taxon>Streptophyta</taxon>
        <taxon>Embryophyta</taxon>
        <taxon>Tracheophyta</taxon>
        <taxon>Spermatophyta</taxon>
        <taxon>Magnoliopsida</taxon>
        <taxon>Ranunculales</taxon>
        <taxon>Papaveraceae</taxon>
        <taxon>Papaveroideae</taxon>
        <taxon>Papaver</taxon>
    </lineage>
</organism>
<evidence type="ECO:0008006" key="3">
    <source>
        <dbReference type="Google" id="ProtNLM"/>
    </source>
</evidence>
<proteinExistence type="predicted"/>
<dbReference type="Gramene" id="RZC59005">
    <property type="protein sequence ID" value="RZC59005"/>
    <property type="gene ID" value="C5167_006311"/>
</dbReference>
<evidence type="ECO:0000313" key="1">
    <source>
        <dbReference type="EMBL" id="RZC59005.1"/>
    </source>
</evidence>
<evidence type="ECO:0000313" key="2">
    <source>
        <dbReference type="Proteomes" id="UP000316621"/>
    </source>
</evidence>
<accession>A0A4Y7JH79</accession>
<dbReference type="EMBL" id="CM010718">
    <property type="protein sequence ID" value="RZC59005.1"/>
    <property type="molecule type" value="Genomic_DNA"/>
</dbReference>
<gene>
    <name evidence="1" type="ORF">C5167_006311</name>
</gene>
<reference evidence="1 2" key="1">
    <citation type="journal article" date="2018" name="Science">
        <title>The opium poppy genome and morphinan production.</title>
        <authorList>
            <person name="Guo L."/>
            <person name="Winzer T."/>
            <person name="Yang X."/>
            <person name="Li Y."/>
            <person name="Ning Z."/>
            <person name="He Z."/>
            <person name="Teodor R."/>
            <person name="Lu Y."/>
            <person name="Bowser T.A."/>
            <person name="Graham I.A."/>
            <person name="Ye K."/>
        </authorList>
    </citation>
    <scope>NUCLEOTIDE SEQUENCE [LARGE SCALE GENOMIC DNA]</scope>
    <source>
        <strain evidence="2">cv. HN1</strain>
        <tissue evidence="1">Leaves</tissue>
    </source>
</reference>